<evidence type="ECO:0000256" key="3">
    <source>
        <dbReference type="ARBA" id="ARBA00023180"/>
    </source>
</evidence>
<protein>
    <submittedName>
        <fullName evidence="5">U100 protein</fullName>
    </submittedName>
</protein>
<keyword evidence="2" id="KW-0946">Virion</keyword>
<evidence type="ECO:0000259" key="4">
    <source>
        <dbReference type="Pfam" id="PF25736"/>
    </source>
</evidence>
<dbReference type="RefSeq" id="YP_009253992.1">
    <property type="nucleotide sequence ID" value="NC_030200.1"/>
</dbReference>
<gene>
    <name evidence="5" type="primary">U100</name>
</gene>
<keyword evidence="6" id="KW-1185">Reference proteome</keyword>
<comment type="subcellular location">
    <subcellularLocation>
        <location evidence="1">Virion</location>
    </subcellularLocation>
</comment>
<dbReference type="OrthoDB" id="16305at10239"/>
<dbReference type="KEGG" id="vg:27912041"/>
<keyword evidence="3" id="KW-0325">Glycoprotein</keyword>
<evidence type="ECO:0000313" key="6">
    <source>
        <dbReference type="Proteomes" id="UP000202843"/>
    </source>
</evidence>
<organism evidence="5 6">
    <name type="scientific">macacine betaherpesvirus 9</name>
    <dbReference type="NCBI Taxonomy" id="2560568"/>
    <lineage>
        <taxon>Viruses</taxon>
        <taxon>Duplodnaviria</taxon>
        <taxon>Heunggongvirae</taxon>
        <taxon>Peploviricota</taxon>
        <taxon>Herviviricetes</taxon>
        <taxon>Herpesvirales</taxon>
        <taxon>Orthoherpesviridae</taxon>
        <taxon>Betaherpesvirinae</taxon>
        <taxon>Roseolovirus</taxon>
        <taxon>Roseolovirus macacinebeta9</taxon>
    </lineage>
</organism>
<sequence>MFRGVLFSILLQMIVNFAFLHNTRPSKTIEEISQDLLKTNGSNHNIDMDFSIELTPEEKSDLLEYTKCNSLSCECHWPDEAQLVIKESVLCVPVRENTIGIRGLKRKIMKKGIGKMLATTVGLHYSLFNGGFGSQKGSLTYMNKLDISKALISISLFPNRHRWQKNKTFRRHSAHCEIIIKAEFKKTRSQSGLALRMQTSLAIVRKDNQGKDWEDCMNFDQWTEEELNIPKINTTSEKALYEACCPTETEIHGNTTYTWRWLEHPWTNTAIEPWKDINIVRHIPADDRCTRESAVFQSIYGQTWCSPKNSTAAKNYLMTIILFPIAMIEIENLFDAIGQKSTEYMFETINDKNNNESEFDPAIVSALWKDLPQKKTFTDFIYDVSMPFSKDSTLCMIKIITDSMKNQFDNGGLVTFNTLFITYLKQEDSISTKSLKNNLLNTHTCKNVQLPKMESCCDEYLRFKDGDIIQFTCEEGNVISQDGGITYCTPIYIRETVEYKPPQKKTHQKPPWIDFNKAVSVEGIKNARINSNYGANEDPTPTPLDIEEFFDYTYESTCDTVNMRYPERKAQKVFASSRDSKKFFKSSKQKINTIFT</sequence>
<dbReference type="Pfam" id="PF25736">
    <property type="entry name" value="Herpes_gQ2"/>
    <property type="match status" value="1"/>
</dbReference>
<reference evidence="5 6" key="1">
    <citation type="journal article" date="2016" name="J. Virol.">
        <title>Complete Unique Genome Sequence, Expression Profile, and Salivary Gland Tissue Tropism of the Herpesvirus 7 Homolog in Pigtailed Macaques.</title>
        <authorList>
            <person name="Staheli J.P."/>
            <person name="Dyen M.R."/>
            <person name="Basom R."/>
            <person name="Fitzgibbon M."/>
            <person name="Barcy S."/>
        </authorList>
    </citation>
    <scope>NUCLEOTIDE SEQUENCE [LARGE SCALE GENOMIC DNA]</scope>
</reference>
<evidence type="ECO:0000313" key="5">
    <source>
        <dbReference type="EMBL" id="ANC96523.1"/>
    </source>
</evidence>
<evidence type="ECO:0000256" key="2">
    <source>
        <dbReference type="ARBA" id="ARBA00022844"/>
    </source>
</evidence>
<feature type="domain" description="Glycoprotein Q2/Q1/105" evidence="4">
    <location>
        <begin position="450"/>
        <end position="596"/>
    </location>
</feature>
<name>A0A191S3S6_9BETA</name>
<dbReference type="GeneID" id="27912041"/>
<dbReference type="EMBL" id="KU351741">
    <property type="protein sequence ID" value="ANC96523.1"/>
    <property type="molecule type" value="Genomic_DNA"/>
</dbReference>
<accession>A0A191S3S6</accession>
<dbReference type="InterPro" id="IPR057862">
    <property type="entry name" value="Q2/Q1/105"/>
</dbReference>
<dbReference type="Proteomes" id="UP000202843">
    <property type="component" value="Segment"/>
</dbReference>
<proteinExistence type="predicted"/>
<evidence type="ECO:0000256" key="1">
    <source>
        <dbReference type="ARBA" id="ARBA00004328"/>
    </source>
</evidence>